<dbReference type="AlphaFoldDB" id="K9VY99"/>
<dbReference type="Gene3D" id="3.60.160.10">
    <property type="entry name" value="Mitochondrial biogenesis AIM24"/>
    <property type="match status" value="1"/>
</dbReference>
<gene>
    <name evidence="1" type="ORF">Cri9333_1219</name>
</gene>
<sequence>MRLGSNKSMNVEILHQPDSAIAKVTLAAGEELVAEAGSMIAMSGFVNVSTTLRQGKGGGILGGLKRMVAGESLFLSVFRSPSAGGEVFVAPKLLGDILLYQMVGNGLVVQATSYLASESNVDIELGFQGFKSLFSGESIFWLDISGYGSVILSSFGGIYEIDVNGEYIVDTGNIVAFEKSLTFDITKASSSWIGSFLGGEGLVCRFKGQGKVYCQTHNPTAFGQLVGSQLPAR</sequence>
<protein>
    <recommendedName>
        <fullName evidence="3">TIGR00266 family protein</fullName>
    </recommendedName>
</protein>
<dbReference type="Pfam" id="PF01987">
    <property type="entry name" value="AIM24"/>
    <property type="match status" value="1"/>
</dbReference>
<accession>K9VY99</accession>
<evidence type="ECO:0000313" key="2">
    <source>
        <dbReference type="Proteomes" id="UP000010472"/>
    </source>
</evidence>
<dbReference type="STRING" id="1173022.Cri9333_1219"/>
<name>K9VY99_9CYAN</name>
<dbReference type="InterPro" id="IPR036983">
    <property type="entry name" value="AIM24_sf"/>
</dbReference>
<dbReference type="EMBL" id="CP003620">
    <property type="protein sequence ID" value="AFZ12120.1"/>
    <property type="molecule type" value="Genomic_DNA"/>
</dbReference>
<dbReference type="SUPFAM" id="SSF51219">
    <property type="entry name" value="TRAP-like"/>
    <property type="match status" value="1"/>
</dbReference>
<keyword evidence="2" id="KW-1185">Reference proteome</keyword>
<dbReference type="InterPro" id="IPR016031">
    <property type="entry name" value="Trp_RNA-bd_attenuator-like_dom"/>
</dbReference>
<reference evidence="1 2" key="1">
    <citation type="submission" date="2012-06" db="EMBL/GenBank/DDBJ databases">
        <title>Finished chromosome of genome of Crinalium epipsammum PCC 9333.</title>
        <authorList>
            <consortium name="US DOE Joint Genome Institute"/>
            <person name="Gugger M."/>
            <person name="Coursin T."/>
            <person name="Rippka R."/>
            <person name="Tandeau De Marsac N."/>
            <person name="Huntemann M."/>
            <person name="Wei C.-L."/>
            <person name="Han J."/>
            <person name="Detter J.C."/>
            <person name="Han C."/>
            <person name="Tapia R."/>
            <person name="Davenport K."/>
            <person name="Daligault H."/>
            <person name="Erkkila T."/>
            <person name="Gu W."/>
            <person name="Munk A.C.C."/>
            <person name="Teshima H."/>
            <person name="Xu Y."/>
            <person name="Chain P."/>
            <person name="Chen A."/>
            <person name="Krypides N."/>
            <person name="Mavromatis K."/>
            <person name="Markowitz V."/>
            <person name="Szeto E."/>
            <person name="Ivanova N."/>
            <person name="Mikhailova N."/>
            <person name="Ovchinnikova G."/>
            <person name="Pagani I."/>
            <person name="Pati A."/>
            <person name="Goodwin L."/>
            <person name="Peters L."/>
            <person name="Pitluck S."/>
            <person name="Woyke T."/>
            <person name="Kerfeld C."/>
        </authorList>
    </citation>
    <scope>NUCLEOTIDE SEQUENCE [LARGE SCALE GENOMIC DNA]</scope>
    <source>
        <strain evidence="1 2">PCC 9333</strain>
    </source>
</reference>
<organism evidence="1 2">
    <name type="scientific">Crinalium epipsammum PCC 9333</name>
    <dbReference type="NCBI Taxonomy" id="1173022"/>
    <lineage>
        <taxon>Bacteria</taxon>
        <taxon>Bacillati</taxon>
        <taxon>Cyanobacteriota</taxon>
        <taxon>Cyanophyceae</taxon>
        <taxon>Gomontiellales</taxon>
        <taxon>Gomontiellaceae</taxon>
        <taxon>Crinalium</taxon>
    </lineage>
</organism>
<dbReference type="PATRIC" id="fig|1173022.3.peg.1322"/>
<dbReference type="InterPro" id="IPR002838">
    <property type="entry name" value="AIM24"/>
</dbReference>
<dbReference type="PANTHER" id="PTHR43657:SF1">
    <property type="entry name" value="ALTERED INHERITANCE OF MITOCHONDRIA PROTEIN 24, MITOCHONDRIAL"/>
    <property type="match status" value="1"/>
</dbReference>
<dbReference type="eggNOG" id="COG2013">
    <property type="taxonomic scope" value="Bacteria"/>
</dbReference>
<dbReference type="NCBIfam" id="TIGR00266">
    <property type="entry name" value="TIGR00266 family protein"/>
    <property type="match status" value="1"/>
</dbReference>
<dbReference type="HOGENOM" id="CLU_040551_4_1_3"/>
<proteinExistence type="predicted"/>
<evidence type="ECO:0000313" key="1">
    <source>
        <dbReference type="EMBL" id="AFZ12120.1"/>
    </source>
</evidence>
<dbReference type="Proteomes" id="UP000010472">
    <property type="component" value="Chromosome"/>
</dbReference>
<dbReference type="KEGG" id="cep:Cri9333_1219"/>
<dbReference type="PANTHER" id="PTHR43657">
    <property type="entry name" value="TRYPTOPHAN RNA-BINDING ATTENUATOR PROTEIN-LIKE PROTEIN"/>
    <property type="match status" value="1"/>
</dbReference>
<evidence type="ECO:0008006" key="3">
    <source>
        <dbReference type="Google" id="ProtNLM"/>
    </source>
</evidence>